<reference evidence="1" key="2">
    <citation type="submission" date="2023-02" db="EMBL/GenBank/DDBJ databases">
        <authorList>
            <consortium name="DOE Joint Genome Institute"/>
            <person name="Mondo S.J."/>
            <person name="Chang Y."/>
            <person name="Wang Y."/>
            <person name="Ahrendt S."/>
            <person name="Andreopoulos W."/>
            <person name="Barry K."/>
            <person name="Beard J."/>
            <person name="Benny G.L."/>
            <person name="Blankenship S."/>
            <person name="Bonito G."/>
            <person name="Cuomo C."/>
            <person name="Desiro A."/>
            <person name="Gervers K.A."/>
            <person name="Hundley H."/>
            <person name="Kuo A."/>
            <person name="LaButti K."/>
            <person name="Lang B.F."/>
            <person name="Lipzen A."/>
            <person name="O'Donnell K."/>
            <person name="Pangilinan J."/>
            <person name="Reynolds N."/>
            <person name="Sandor L."/>
            <person name="Smith M.W."/>
            <person name="Tsang A."/>
            <person name="Grigoriev I.V."/>
            <person name="Stajich J.E."/>
            <person name="Spatafora J.W."/>
        </authorList>
    </citation>
    <scope>NUCLEOTIDE SEQUENCE</scope>
    <source>
        <strain evidence="1">RSA 2281</strain>
    </source>
</reference>
<accession>A0AAD5KD28</accession>
<gene>
    <name evidence="1" type="ORF">BDA99DRAFT_535655</name>
</gene>
<evidence type="ECO:0000313" key="2">
    <source>
        <dbReference type="Proteomes" id="UP001209540"/>
    </source>
</evidence>
<dbReference type="Proteomes" id="UP001209540">
    <property type="component" value="Unassembled WGS sequence"/>
</dbReference>
<sequence length="315" mass="36311">MDISASLISTIPITMPVSFQHQYITTLIIRPKEINKYCYESDVVLGILRVCPPLRRLSISCYRLRFIARHGKTWKMTWDYILFIQILPGIQSHAVTVTRKDFMCRHIGYDMSTLFISNAHSLQELILRIITPDIGFDELTSSIMEEVHWNIIFTTKCSINNKDFVAVFLSSENIALPPRFVFIVHNSWIIFLPVGLCSYQDAFEKVVQDANRSYSSIDWIVYNAARYMKDEDESPTPSTTNATYFSDRRIGENEKKLQTMKLKTYQDCMSDTMSGDTGAFVKFKKHPVFAHDLIHAGDYGLRAISTFLNDQLKLL</sequence>
<dbReference type="EMBL" id="JAIXMP010000009">
    <property type="protein sequence ID" value="KAI9268140.1"/>
    <property type="molecule type" value="Genomic_DNA"/>
</dbReference>
<evidence type="ECO:0000313" key="1">
    <source>
        <dbReference type="EMBL" id="KAI9268140.1"/>
    </source>
</evidence>
<keyword evidence="2" id="KW-1185">Reference proteome</keyword>
<proteinExistence type="predicted"/>
<protein>
    <submittedName>
        <fullName evidence="1">Uncharacterized protein</fullName>
    </submittedName>
</protein>
<dbReference type="AlphaFoldDB" id="A0AAD5KD28"/>
<reference evidence="1" key="1">
    <citation type="journal article" date="2022" name="IScience">
        <title>Evolution of zygomycete secretomes and the origins of terrestrial fungal ecologies.</title>
        <authorList>
            <person name="Chang Y."/>
            <person name="Wang Y."/>
            <person name="Mondo S."/>
            <person name="Ahrendt S."/>
            <person name="Andreopoulos W."/>
            <person name="Barry K."/>
            <person name="Beard J."/>
            <person name="Benny G.L."/>
            <person name="Blankenship S."/>
            <person name="Bonito G."/>
            <person name="Cuomo C."/>
            <person name="Desiro A."/>
            <person name="Gervers K.A."/>
            <person name="Hundley H."/>
            <person name="Kuo A."/>
            <person name="LaButti K."/>
            <person name="Lang B.F."/>
            <person name="Lipzen A."/>
            <person name="O'Donnell K."/>
            <person name="Pangilinan J."/>
            <person name="Reynolds N."/>
            <person name="Sandor L."/>
            <person name="Smith M.E."/>
            <person name="Tsang A."/>
            <person name="Grigoriev I.V."/>
            <person name="Stajich J.E."/>
            <person name="Spatafora J.W."/>
        </authorList>
    </citation>
    <scope>NUCLEOTIDE SEQUENCE</scope>
    <source>
        <strain evidence="1">RSA 2281</strain>
    </source>
</reference>
<organism evidence="1 2">
    <name type="scientific">Phascolomyces articulosus</name>
    <dbReference type="NCBI Taxonomy" id="60185"/>
    <lineage>
        <taxon>Eukaryota</taxon>
        <taxon>Fungi</taxon>
        <taxon>Fungi incertae sedis</taxon>
        <taxon>Mucoromycota</taxon>
        <taxon>Mucoromycotina</taxon>
        <taxon>Mucoromycetes</taxon>
        <taxon>Mucorales</taxon>
        <taxon>Lichtheimiaceae</taxon>
        <taxon>Phascolomyces</taxon>
    </lineage>
</organism>
<name>A0AAD5KD28_9FUNG</name>
<comment type="caution">
    <text evidence="1">The sequence shown here is derived from an EMBL/GenBank/DDBJ whole genome shotgun (WGS) entry which is preliminary data.</text>
</comment>